<dbReference type="Proteomes" id="UP000008460">
    <property type="component" value="Chromosome"/>
</dbReference>
<accession>F4GZY9</accession>
<protein>
    <submittedName>
        <fullName evidence="2">Uncharacterized protein</fullName>
    </submittedName>
</protein>
<dbReference type="HOGENOM" id="CLU_3249047_0_0_11"/>
<dbReference type="RefSeq" id="WP_013769940.1">
    <property type="nucleotide sequence ID" value="NC_015514.1"/>
</dbReference>
<keyword evidence="3" id="KW-1185">Reference proteome</keyword>
<evidence type="ECO:0000313" key="2">
    <source>
        <dbReference type="EMBL" id="AEE44911.1"/>
    </source>
</evidence>
<gene>
    <name evidence="2" type="ordered locus">Celf_0771</name>
</gene>
<evidence type="ECO:0000256" key="1">
    <source>
        <dbReference type="SAM" id="MobiDB-lite"/>
    </source>
</evidence>
<dbReference type="AlphaFoldDB" id="F4GZY9"/>
<sequence>MTVAYPTWQAGTSLLACSTDPTGHGPVAGPTDVRPEVPLVPA</sequence>
<evidence type="ECO:0000313" key="3">
    <source>
        <dbReference type="Proteomes" id="UP000008460"/>
    </source>
</evidence>
<dbReference type="EMBL" id="CP002666">
    <property type="protein sequence ID" value="AEE44911.1"/>
    <property type="molecule type" value="Genomic_DNA"/>
</dbReference>
<name>F4GZY9_CELFA</name>
<proteinExistence type="predicted"/>
<reference evidence="2 3" key="1">
    <citation type="submission" date="2011-04" db="EMBL/GenBank/DDBJ databases">
        <title>Complete sequence of Cellulomonas fimi ATCC 484.</title>
        <authorList>
            <consortium name="US DOE Joint Genome Institute"/>
            <person name="Lucas S."/>
            <person name="Han J."/>
            <person name="Lapidus A."/>
            <person name="Cheng J.-F."/>
            <person name="Goodwin L."/>
            <person name="Pitluck S."/>
            <person name="Peters L."/>
            <person name="Chertkov O."/>
            <person name="Detter J.C."/>
            <person name="Han C."/>
            <person name="Tapia R."/>
            <person name="Land M."/>
            <person name="Hauser L."/>
            <person name="Kyrpides N."/>
            <person name="Ivanova N."/>
            <person name="Ovchinnikova G."/>
            <person name="Pagani I."/>
            <person name="Mead D."/>
            <person name="Brumm P."/>
            <person name="Woyke T."/>
        </authorList>
    </citation>
    <scope>NUCLEOTIDE SEQUENCE [LARGE SCALE GENOMIC DNA]</scope>
    <source>
        <strain evidence="3">ATCC 484 / DSM 20113 / JCM 1341 / NBRC 15513 / NCIMB 8980 / NCTC 7547</strain>
    </source>
</reference>
<organism evidence="2 3">
    <name type="scientific">Cellulomonas fimi (strain ATCC 484 / DSM 20113 / JCM 1341 / CCUG 24087 / LMG 16345 / NBRC 15513 / NCIMB 8980 / NCTC 7547 / NRS-133)</name>
    <dbReference type="NCBI Taxonomy" id="590998"/>
    <lineage>
        <taxon>Bacteria</taxon>
        <taxon>Bacillati</taxon>
        <taxon>Actinomycetota</taxon>
        <taxon>Actinomycetes</taxon>
        <taxon>Micrococcales</taxon>
        <taxon>Cellulomonadaceae</taxon>
        <taxon>Cellulomonas</taxon>
    </lineage>
</organism>
<dbReference type="KEGG" id="cfi:Celf_0771"/>
<dbReference type="STRING" id="590998.Celf_0771"/>
<feature type="region of interest" description="Disordered" evidence="1">
    <location>
        <begin position="19"/>
        <end position="42"/>
    </location>
</feature>